<comment type="similarity">
    <text evidence="1">Belongs to the DNA2/NAM7 helicase family.</text>
</comment>
<dbReference type="InterPro" id="IPR027417">
    <property type="entry name" value="P-loop_NTPase"/>
</dbReference>
<dbReference type="GO" id="GO:0003678">
    <property type="term" value="F:DNA helicase activity"/>
    <property type="evidence" value="ECO:0007669"/>
    <property type="project" value="UniProtKB-ARBA"/>
</dbReference>
<dbReference type="CDD" id="cd18808">
    <property type="entry name" value="SF1_C_Upf1"/>
    <property type="match status" value="1"/>
</dbReference>
<evidence type="ECO:0000256" key="3">
    <source>
        <dbReference type="ARBA" id="ARBA00022801"/>
    </source>
</evidence>
<evidence type="ECO:0000256" key="5">
    <source>
        <dbReference type="ARBA" id="ARBA00022840"/>
    </source>
</evidence>
<reference evidence="8 9" key="1">
    <citation type="submission" date="2016-12" db="EMBL/GenBank/DDBJ databases">
        <title>Candidatus Reconcilibacillus cellulovorans genome.</title>
        <authorList>
            <person name="Kolinko S."/>
            <person name="Wu Y.-W."/>
            <person name="Tachea F."/>
            <person name="Denzel E."/>
            <person name="Hiras J."/>
            <person name="Baecker N."/>
            <person name="Chan L.J."/>
            <person name="Eichorst S.A."/>
            <person name="Frey D."/>
            <person name="Adams P.D."/>
            <person name="Pray T."/>
            <person name="Tanjore D."/>
            <person name="Petzold C.J."/>
            <person name="Gladden J.M."/>
            <person name="Simmons B.A."/>
            <person name="Singer S.W."/>
        </authorList>
    </citation>
    <scope>NUCLEOTIDE SEQUENCE [LARGE SCALE GENOMIC DNA]</scope>
    <source>
        <strain evidence="8">JTherm</strain>
    </source>
</reference>
<evidence type="ECO:0000256" key="4">
    <source>
        <dbReference type="ARBA" id="ARBA00022806"/>
    </source>
</evidence>
<dbReference type="PROSITE" id="PS50035">
    <property type="entry name" value="PLD"/>
    <property type="match status" value="1"/>
</dbReference>
<evidence type="ECO:0000313" key="8">
    <source>
        <dbReference type="EMBL" id="PDO10700.1"/>
    </source>
</evidence>
<organism evidence="8 9">
    <name type="scientific">Candidatus Reconcilbacillus cellulovorans</name>
    <dbReference type="NCBI Taxonomy" id="1906605"/>
    <lineage>
        <taxon>Bacteria</taxon>
        <taxon>Bacillati</taxon>
        <taxon>Bacillota</taxon>
        <taxon>Bacilli</taxon>
        <taxon>Bacillales</taxon>
        <taxon>Paenibacillaceae</taxon>
        <taxon>Candidatus Reconcilbacillus</taxon>
    </lineage>
</organism>
<keyword evidence="5" id="KW-0067">ATP-binding</keyword>
<dbReference type="InterPro" id="IPR001736">
    <property type="entry name" value="PLipase_D/transphosphatidylase"/>
</dbReference>
<dbReference type="PANTHER" id="PTHR43788:SF8">
    <property type="entry name" value="DNA-BINDING PROTEIN SMUBP-2"/>
    <property type="match status" value="1"/>
</dbReference>
<evidence type="ECO:0000256" key="2">
    <source>
        <dbReference type="ARBA" id="ARBA00022741"/>
    </source>
</evidence>
<dbReference type="Pfam" id="PF13086">
    <property type="entry name" value="AAA_11"/>
    <property type="match status" value="2"/>
</dbReference>
<keyword evidence="6" id="KW-0175">Coiled coil</keyword>
<dbReference type="AlphaFoldDB" id="A0A2A6E0N9"/>
<sequence>MKTRIGEILDYYIRYENLARFIDYSPDPSEVEGQTWPEEDLFDPVRIRDVVREYRKKHILRELGTTNTNDDIEQEIDKFLNDEIGLEAVLDRVSSDDTRPRLKNIIETVTGEMSLNIGYPLLARNWNERKPKLYPVVTFQCLWRDVGGLEVTSFVVNRNALEIFAACSEQCEVQEVGAISAKKCEAFLTEAEAVRNADIRAILDQLDRIWKRHFPDAPFNRLVEFYEYEKWRLVPFAFVTLDKIESVSEPIFRRELTRLADRINRRSSQLLENYVLGNTARRPYSPEESIGSFHYGSYTSDYPLNQKQWEIISIIPKVKILSVSGPPGTGKTTLLKELIADFVVRKAMELMRLTDRSWEPLKIDDRTIYRSPLKGKNPFSLIISSTNNRAVDNIGQELLREISYFPGVSSNPDFKGIFCARLGRKENIDQFSRECFDRLINELQKTDDNAATRVFEEVVSSFNSTFQELKSLCETLVEHERLREQVRQRESLREPAGWKEVFDRVQIAVIEAEAALKEVERQLQDHEERLQRLMEQIAAVLQEEEDGECTRTECEAGLRQAYKDLNYWNSIKRFPNRLLNVLPSRRRFLAANPSDSYLLDVRIRPLQQRLLQTEERLRQIRSTKTALERRADEMREEQKRLTALRNERSEQRNERLQRLELVRRWGESAENIARLLEEPEADRLPYYRLVNAKPVLSLRKRLFDLALRLIEAYIRKHREPIVANLRAYGDFYSEHRKKEKQKNLYRYEIHLWETFFLCFPVVTTTLHSFSEQRYPLLAEWFDTLLIDEAGQILPHYLCAPLYRARRAIIVGDTKQLEPVRTLAASLVETDHQDISILQNSAMDYAGRATDRIGVMLTEHRRCERSIMSFSNRYVYEEKLELVKPDRHDKLFGANLVAFDIRGLKDASKHHNHAEVSACKRIVRMLADRYGPDIIKDIGIITPFAHQKKLLEKVCPGVEAGTVHTFQGREKKIILFSSVIDGRHAKNRSLADFVGGSPYLLNVAFSRAKEQLIWVGNVEAIEKSDNYLAKALGEIRRHGVLYSLYSPEQEANVRPEQRAEAYRVYDDEWQTESGPDTDAPFVHSAEQHYRLLLQTLENSRRFVGIVSPWIGAAVVDDRLLSVLKAAKMRGVDVRVVFGYRGGQGISLENLRRLIEVEYEGRTDGENAEQAIQALRDCLGHALRYRPPLHVKLMLVDSQVLWIGSHNWLSNRYGKSDEISYRIRDKDAIEYVKSRYFSDDAD</sequence>
<dbReference type="Proteomes" id="UP000243688">
    <property type="component" value="Unassembled WGS sequence"/>
</dbReference>
<dbReference type="GO" id="GO:0016787">
    <property type="term" value="F:hydrolase activity"/>
    <property type="evidence" value="ECO:0007669"/>
    <property type="project" value="UniProtKB-KW"/>
</dbReference>
<proteinExistence type="inferred from homology"/>
<evidence type="ECO:0000256" key="1">
    <source>
        <dbReference type="ARBA" id="ARBA00007913"/>
    </source>
</evidence>
<feature type="domain" description="PLD phosphodiesterase" evidence="7">
    <location>
        <begin position="1183"/>
        <end position="1210"/>
    </location>
</feature>
<comment type="caution">
    <text evidence="8">The sequence shown here is derived from an EMBL/GenBank/DDBJ whole genome shotgun (WGS) entry which is preliminary data.</text>
</comment>
<dbReference type="InterPro" id="IPR041677">
    <property type="entry name" value="DNA2/NAM7_AAA_11"/>
</dbReference>
<dbReference type="Gene3D" id="3.40.50.300">
    <property type="entry name" value="P-loop containing nucleotide triphosphate hydrolases"/>
    <property type="match status" value="3"/>
</dbReference>
<dbReference type="InterPro" id="IPR047187">
    <property type="entry name" value="SF1_C_Upf1"/>
</dbReference>
<dbReference type="InterPro" id="IPR025202">
    <property type="entry name" value="PLD-like_dom"/>
</dbReference>
<dbReference type="Gene3D" id="3.30.870.10">
    <property type="entry name" value="Endonuclease Chain A"/>
    <property type="match status" value="1"/>
</dbReference>
<dbReference type="SUPFAM" id="SSF56024">
    <property type="entry name" value="Phospholipase D/nuclease"/>
    <property type="match status" value="1"/>
</dbReference>
<dbReference type="InterPro" id="IPR041679">
    <property type="entry name" value="DNA2/NAM7-like_C"/>
</dbReference>
<dbReference type="Pfam" id="PF13087">
    <property type="entry name" value="AAA_12"/>
    <property type="match status" value="1"/>
</dbReference>
<dbReference type="PANTHER" id="PTHR43788">
    <property type="entry name" value="DNA2/NAM7 HELICASE FAMILY MEMBER"/>
    <property type="match status" value="1"/>
</dbReference>
<keyword evidence="3" id="KW-0378">Hydrolase</keyword>
<feature type="coiled-coil region" evidence="6">
    <location>
        <begin position="469"/>
        <end position="543"/>
    </location>
</feature>
<dbReference type="EMBL" id="MOXJ01000010">
    <property type="protein sequence ID" value="PDO10700.1"/>
    <property type="molecule type" value="Genomic_DNA"/>
</dbReference>
<keyword evidence="2" id="KW-0547">Nucleotide-binding</keyword>
<dbReference type="SUPFAM" id="SSF52540">
    <property type="entry name" value="P-loop containing nucleoside triphosphate hydrolases"/>
    <property type="match status" value="1"/>
</dbReference>
<dbReference type="Pfam" id="PF13091">
    <property type="entry name" value="PLDc_2"/>
    <property type="match status" value="1"/>
</dbReference>
<dbReference type="GO" id="GO:0005524">
    <property type="term" value="F:ATP binding"/>
    <property type="evidence" value="ECO:0007669"/>
    <property type="project" value="UniProtKB-KW"/>
</dbReference>
<evidence type="ECO:0000313" key="9">
    <source>
        <dbReference type="Proteomes" id="UP000243688"/>
    </source>
</evidence>
<dbReference type="InterPro" id="IPR050534">
    <property type="entry name" value="Coronavir_polyprotein_1ab"/>
</dbReference>
<keyword evidence="4" id="KW-0347">Helicase</keyword>
<feature type="coiled-coil region" evidence="6">
    <location>
        <begin position="610"/>
        <end position="654"/>
    </location>
</feature>
<gene>
    <name evidence="8" type="ORF">BLM47_05690</name>
</gene>
<evidence type="ECO:0000256" key="6">
    <source>
        <dbReference type="SAM" id="Coils"/>
    </source>
</evidence>
<accession>A0A2A6E0N9</accession>
<evidence type="ECO:0000259" key="7">
    <source>
        <dbReference type="PROSITE" id="PS50035"/>
    </source>
</evidence>
<dbReference type="GO" id="GO:0006793">
    <property type="term" value="P:phosphorus metabolic process"/>
    <property type="evidence" value="ECO:0007669"/>
    <property type="project" value="UniProtKB-ARBA"/>
</dbReference>
<protein>
    <recommendedName>
        <fullName evidence="7">PLD phosphodiesterase domain-containing protein</fullName>
    </recommendedName>
</protein>
<name>A0A2A6E0N9_9BACL</name>